<dbReference type="RefSeq" id="WP_143150895.1">
    <property type="nucleotide sequence ID" value="NZ_CBHWAX010000055.1"/>
</dbReference>
<organism evidence="2 4">
    <name type="scientific">Chitinophaga sancti</name>
    <dbReference type="NCBI Taxonomy" id="1004"/>
    <lineage>
        <taxon>Bacteria</taxon>
        <taxon>Pseudomonadati</taxon>
        <taxon>Bacteroidota</taxon>
        <taxon>Chitinophagia</taxon>
        <taxon>Chitinophagales</taxon>
        <taxon>Chitinophagaceae</taxon>
        <taxon>Chitinophaga</taxon>
    </lineage>
</organism>
<evidence type="ECO:0000313" key="3">
    <source>
        <dbReference type="EMBL" id="WQG87992.1"/>
    </source>
</evidence>
<name>A0A1K1SGZ0_9BACT</name>
<keyword evidence="1" id="KW-0472">Membrane</keyword>
<dbReference type="OrthoDB" id="678836at2"/>
<keyword evidence="1" id="KW-0812">Transmembrane</keyword>
<evidence type="ECO:0000256" key="1">
    <source>
        <dbReference type="SAM" id="Phobius"/>
    </source>
</evidence>
<evidence type="ECO:0000313" key="4">
    <source>
        <dbReference type="Proteomes" id="UP000183788"/>
    </source>
</evidence>
<proteinExistence type="predicted"/>
<reference evidence="3 5" key="2">
    <citation type="submission" date="2023-11" db="EMBL/GenBank/DDBJ databases">
        <title>MicrobeMod: A computational toolkit for identifying prokaryotic methylation and restriction-modification with nanopore sequencing.</title>
        <authorList>
            <person name="Crits-Christoph A."/>
            <person name="Kang S.C."/>
            <person name="Lee H."/>
            <person name="Ostrov N."/>
        </authorList>
    </citation>
    <scope>NUCLEOTIDE SEQUENCE [LARGE SCALE GENOMIC DNA]</scope>
    <source>
        <strain evidence="3 5">ATCC 23090</strain>
    </source>
</reference>
<dbReference type="Proteomes" id="UP001326715">
    <property type="component" value="Chromosome"/>
</dbReference>
<gene>
    <name evidence="2" type="ORF">SAMN05661012_05402</name>
    <name evidence="3" type="ORF">SR876_23995</name>
</gene>
<evidence type="ECO:0000313" key="5">
    <source>
        <dbReference type="Proteomes" id="UP001326715"/>
    </source>
</evidence>
<keyword evidence="5" id="KW-1185">Reference proteome</keyword>
<dbReference type="STRING" id="1004.SAMN05661012_05402"/>
<dbReference type="AlphaFoldDB" id="A0A1K1SGZ0"/>
<accession>A0A1K1SGZ0</accession>
<feature type="transmembrane region" description="Helical" evidence="1">
    <location>
        <begin position="9"/>
        <end position="26"/>
    </location>
</feature>
<feature type="transmembrane region" description="Helical" evidence="1">
    <location>
        <begin position="32"/>
        <end position="55"/>
    </location>
</feature>
<dbReference type="EMBL" id="FPIZ01000022">
    <property type="protein sequence ID" value="SFW83396.1"/>
    <property type="molecule type" value="Genomic_DNA"/>
</dbReference>
<keyword evidence="1" id="KW-1133">Transmembrane helix</keyword>
<sequence length="92" mass="10754">MRHLLTRGIFWMAVMFATTYMVIMMVNGHFSWYHYIFIMALLPALLIIISSIILVRPKSLTGRDSVQLIRYASKLIYGSILAFISRKDRKKN</sequence>
<evidence type="ECO:0000313" key="2">
    <source>
        <dbReference type="EMBL" id="SFW83396.1"/>
    </source>
</evidence>
<reference evidence="2 4" key="1">
    <citation type="submission" date="2016-11" db="EMBL/GenBank/DDBJ databases">
        <authorList>
            <person name="Jaros S."/>
            <person name="Januszkiewicz K."/>
            <person name="Wedrychowicz H."/>
        </authorList>
    </citation>
    <scope>NUCLEOTIDE SEQUENCE [LARGE SCALE GENOMIC DNA]</scope>
    <source>
        <strain evidence="2 4">DSM 784</strain>
    </source>
</reference>
<dbReference type="Proteomes" id="UP000183788">
    <property type="component" value="Unassembled WGS sequence"/>
</dbReference>
<protein>
    <submittedName>
        <fullName evidence="2">Uncharacterized protein</fullName>
    </submittedName>
</protein>
<dbReference type="EMBL" id="CP140154">
    <property type="protein sequence ID" value="WQG87992.1"/>
    <property type="molecule type" value="Genomic_DNA"/>
</dbReference>